<dbReference type="RefSeq" id="XP_018036333.1">
    <property type="nucleotide sequence ID" value="XM_018184165.1"/>
</dbReference>
<evidence type="ECO:0000256" key="4">
    <source>
        <dbReference type="ARBA" id="ARBA00022833"/>
    </source>
</evidence>
<dbReference type="STRING" id="1460663.A0A177CGK9"/>
<feature type="domain" description="C2H2-type" evidence="8">
    <location>
        <begin position="30"/>
        <end position="58"/>
    </location>
</feature>
<dbReference type="GO" id="GO:0008270">
    <property type="term" value="F:zinc ion binding"/>
    <property type="evidence" value="ECO:0007669"/>
    <property type="project" value="UniProtKB-KW"/>
</dbReference>
<dbReference type="AlphaFoldDB" id="A0A177CGK9"/>
<dbReference type="PROSITE" id="PS50088">
    <property type="entry name" value="ANK_REPEAT"/>
    <property type="match status" value="1"/>
</dbReference>
<gene>
    <name evidence="9" type="ORF">CC84DRAFT_1244808</name>
</gene>
<organism evidence="9 10">
    <name type="scientific">Paraphaeosphaeria sporulosa</name>
    <dbReference type="NCBI Taxonomy" id="1460663"/>
    <lineage>
        <taxon>Eukaryota</taxon>
        <taxon>Fungi</taxon>
        <taxon>Dikarya</taxon>
        <taxon>Ascomycota</taxon>
        <taxon>Pezizomycotina</taxon>
        <taxon>Dothideomycetes</taxon>
        <taxon>Pleosporomycetidae</taxon>
        <taxon>Pleosporales</taxon>
        <taxon>Massarineae</taxon>
        <taxon>Didymosphaeriaceae</taxon>
        <taxon>Paraphaeosphaeria</taxon>
    </lineage>
</organism>
<dbReference type="InterPro" id="IPR013087">
    <property type="entry name" value="Znf_C2H2_type"/>
</dbReference>
<reference evidence="9 10" key="1">
    <citation type="submission" date="2016-05" db="EMBL/GenBank/DDBJ databases">
        <title>Comparative analysis of secretome profiles of manganese(II)-oxidizing ascomycete fungi.</title>
        <authorList>
            <consortium name="DOE Joint Genome Institute"/>
            <person name="Zeiner C.A."/>
            <person name="Purvine S.O."/>
            <person name="Zink E.M."/>
            <person name="Wu S."/>
            <person name="Pasa-Tolic L."/>
            <person name="Chaput D.L."/>
            <person name="Haridas S."/>
            <person name="Grigoriev I.V."/>
            <person name="Santelli C.M."/>
            <person name="Hansel C.M."/>
        </authorList>
    </citation>
    <scope>NUCLEOTIDE SEQUENCE [LARGE SCALE GENOMIC DNA]</scope>
    <source>
        <strain evidence="9 10">AP3s5-JAC2a</strain>
    </source>
</reference>
<evidence type="ECO:0000256" key="6">
    <source>
        <dbReference type="PROSITE-ProRule" id="PRU00023"/>
    </source>
</evidence>
<evidence type="ECO:0000256" key="2">
    <source>
        <dbReference type="ARBA" id="ARBA00022737"/>
    </source>
</evidence>
<dbReference type="SMART" id="SM00355">
    <property type="entry name" value="ZnF_C2H2"/>
    <property type="match status" value="3"/>
</dbReference>
<sequence length="597" mass="66573">MELFQCQSCSKQFRKLQLYNQHQNTHSKPHRCNQCQKGFGLRTDLRRHERLRHRVAQQMYSCTVAECDFEATRKDNLAQHIRRKHQFASNPPSELRNTVRHYPDKPDATAASFALERYSISIFDAAAAGNIALLEQLHEVGVDLFTIAADGSNALHAAATATSSGAIRYLLSMGVRPNECNKMGRTPLQEAARAGNWENMSVLLSREISRPPATLLGSYLVQSENLHAIAAFIEHYGRQVIDQGDEPLLHVAVNRKSVAVLRHLLVHRGLNINASDRSGRAVLHYAAKLGIAEILQLLLAYPGIDVNAWPITRKFNHHDTPLDIAVRRGQEVAVRILLSHDSIKFFGGIPWPMHEIIASACYRQYQTGQVLIEDSRVQNNDAVNSLVRAIARGHEYKIIDLLQKDVLAATYTLDDTCLAPLSWAIALGHRTITKRLMDVPAIDVNYGEYGFTPIEIAAANGDSDSLLLLLGHSSFSSGESSVYEAVRGGHPRALELLLSKERIDPNRNHPLVTATENGSIEMPLCGVETSTSSGYFSSMKEDRRSILMLPLEGTGRLRLLILLFGKTLRKLSKFSAAWGRKLGWNLKKLKNLRIALK</sequence>
<evidence type="ECO:0000313" key="9">
    <source>
        <dbReference type="EMBL" id="OAG05968.1"/>
    </source>
</evidence>
<dbReference type="SMART" id="SM00248">
    <property type="entry name" value="ANK"/>
    <property type="match status" value="9"/>
</dbReference>
<dbReference type="EMBL" id="KV441552">
    <property type="protein sequence ID" value="OAG05968.1"/>
    <property type="molecule type" value="Genomic_DNA"/>
</dbReference>
<dbReference type="Pfam" id="PF12796">
    <property type="entry name" value="Ank_2"/>
    <property type="match status" value="2"/>
</dbReference>
<evidence type="ECO:0000313" key="10">
    <source>
        <dbReference type="Proteomes" id="UP000077069"/>
    </source>
</evidence>
<dbReference type="OrthoDB" id="21416at2759"/>
<dbReference type="InterPro" id="IPR036236">
    <property type="entry name" value="Znf_C2H2_sf"/>
</dbReference>
<dbReference type="FunFam" id="3.30.160.60:FF:000446">
    <property type="entry name" value="Zinc finger protein"/>
    <property type="match status" value="1"/>
</dbReference>
<dbReference type="PANTHER" id="PTHR24198:SF165">
    <property type="entry name" value="ANKYRIN REPEAT-CONTAINING PROTEIN-RELATED"/>
    <property type="match status" value="1"/>
</dbReference>
<proteinExistence type="predicted"/>
<evidence type="ECO:0000259" key="8">
    <source>
        <dbReference type="PROSITE" id="PS50157"/>
    </source>
</evidence>
<feature type="domain" description="C2H2-type" evidence="8">
    <location>
        <begin position="60"/>
        <end position="85"/>
    </location>
</feature>
<dbReference type="GeneID" id="28767651"/>
<dbReference type="PROSITE" id="PS50157">
    <property type="entry name" value="ZINC_FINGER_C2H2_2"/>
    <property type="match status" value="3"/>
</dbReference>
<evidence type="ECO:0000256" key="3">
    <source>
        <dbReference type="ARBA" id="ARBA00022771"/>
    </source>
</evidence>
<keyword evidence="5 6" id="KW-0040">ANK repeat</keyword>
<dbReference type="InParanoid" id="A0A177CGK9"/>
<keyword evidence="4" id="KW-0862">Zinc</keyword>
<dbReference type="Gene3D" id="1.25.40.20">
    <property type="entry name" value="Ankyrin repeat-containing domain"/>
    <property type="match status" value="3"/>
</dbReference>
<protein>
    <submittedName>
        <fullName evidence="9">Ankyrin</fullName>
    </submittedName>
</protein>
<dbReference type="InterPro" id="IPR036770">
    <property type="entry name" value="Ankyrin_rpt-contain_sf"/>
</dbReference>
<evidence type="ECO:0000256" key="5">
    <source>
        <dbReference type="ARBA" id="ARBA00023043"/>
    </source>
</evidence>
<keyword evidence="2" id="KW-0677">Repeat</keyword>
<dbReference type="SUPFAM" id="SSF57667">
    <property type="entry name" value="beta-beta-alpha zinc fingers"/>
    <property type="match status" value="1"/>
</dbReference>
<keyword evidence="1" id="KW-0479">Metal-binding</keyword>
<dbReference type="Gene3D" id="3.30.160.60">
    <property type="entry name" value="Classic Zinc Finger"/>
    <property type="match status" value="2"/>
</dbReference>
<dbReference type="PROSITE" id="PS00028">
    <property type="entry name" value="ZINC_FINGER_C2H2_1"/>
    <property type="match status" value="2"/>
</dbReference>
<name>A0A177CGK9_9PLEO</name>
<dbReference type="Proteomes" id="UP000077069">
    <property type="component" value="Unassembled WGS sequence"/>
</dbReference>
<feature type="domain" description="C2H2-type" evidence="8">
    <location>
        <begin position="4"/>
        <end position="31"/>
    </location>
</feature>
<dbReference type="InterPro" id="IPR002110">
    <property type="entry name" value="Ankyrin_rpt"/>
</dbReference>
<dbReference type="PANTHER" id="PTHR24198">
    <property type="entry name" value="ANKYRIN REPEAT AND PROTEIN KINASE DOMAIN-CONTAINING PROTEIN"/>
    <property type="match status" value="1"/>
</dbReference>
<evidence type="ECO:0000256" key="7">
    <source>
        <dbReference type="PROSITE-ProRule" id="PRU00042"/>
    </source>
</evidence>
<accession>A0A177CGK9</accession>
<feature type="repeat" description="ANK" evidence="6">
    <location>
        <begin position="150"/>
        <end position="182"/>
    </location>
</feature>
<keyword evidence="3 7" id="KW-0863">Zinc-finger</keyword>
<dbReference type="SUPFAM" id="SSF48403">
    <property type="entry name" value="Ankyrin repeat"/>
    <property type="match status" value="2"/>
</dbReference>
<keyword evidence="10" id="KW-1185">Reference proteome</keyword>
<evidence type="ECO:0000256" key="1">
    <source>
        <dbReference type="ARBA" id="ARBA00022723"/>
    </source>
</evidence>